<evidence type="ECO:0000313" key="13">
    <source>
        <dbReference type="Proteomes" id="UP000075884"/>
    </source>
</evidence>
<evidence type="ECO:0000256" key="4">
    <source>
        <dbReference type="ARBA" id="ARBA00022771"/>
    </source>
</evidence>
<feature type="domain" description="C2H2-type" evidence="11">
    <location>
        <begin position="200"/>
        <end position="228"/>
    </location>
</feature>
<dbReference type="InterPro" id="IPR036236">
    <property type="entry name" value="Znf_C2H2_sf"/>
</dbReference>
<dbReference type="Proteomes" id="UP000075884">
    <property type="component" value="Unassembled WGS sequence"/>
</dbReference>
<dbReference type="PANTHER" id="PTHR24388:SF54">
    <property type="entry name" value="PROTEIN ESCARGOT"/>
    <property type="match status" value="1"/>
</dbReference>
<accession>A0A182N2G5</accession>
<reference evidence="13" key="1">
    <citation type="submission" date="2013-03" db="EMBL/GenBank/DDBJ databases">
        <title>The Genome Sequence of Anopheles dirus WRAIR2.</title>
        <authorList>
            <consortium name="The Broad Institute Genomics Platform"/>
            <person name="Neafsey D.E."/>
            <person name="Walton C."/>
            <person name="Walker B."/>
            <person name="Young S.K."/>
            <person name="Zeng Q."/>
            <person name="Gargeya S."/>
            <person name="Fitzgerald M."/>
            <person name="Haas B."/>
            <person name="Abouelleil A."/>
            <person name="Allen A.W."/>
            <person name="Alvarado L."/>
            <person name="Arachchi H.M."/>
            <person name="Berlin A.M."/>
            <person name="Chapman S.B."/>
            <person name="Gainer-Dewar J."/>
            <person name="Goldberg J."/>
            <person name="Griggs A."/>
            <person name="Gujja S."/>
            <person name="Hansen M."/>
            <person name="Howarth C."/>
            <person name="Imamovic A."/>
            <person name="Ireland A."/>
            <person name="Larimer J."/>
            <person name="McCowan C."/>
            <person name="Murphy C."/>
            <person name="Pearson M."/>
            <person name="Poon T.W."/>
            <person name="Priest M."/>
            <person name="Roberts A."/>
            <person name="Saif S."/>
            <person name="Shea T."/>
            <person name="Sisk P."/>
            <person name="Sykes S."/>
            <person name="Wortman J."/>
            <person name="Nusbaum C."/>
            <person name="Birren B."/>
        </authorList>
    </citation>
    <scope>NUCLEOTIDE SEQUENCE [LARGE SCALE GENOMIC DNA]</scope>
    <source>
        <strain evidence="13">WRAIR2</strain>
    </source>
</reference>
<sequence length="299" mass="34146">MASAERICRLCLGEELDSVYGTLVPLNGDHDIVILDGSVNYFICGVCKEALIKCYEFRERCLLNDTIFRQKFTRALTSVAHAELSEFVTINVVGNPCDVSVRETLRSNVETDAFIEECLVETVEDNDAGDTDVLYEPLLDAPEKADSGSSNGESSSERKKRQKKEENAKNKLPCAVCGKMIARNNINQHLLTHDPNRPKVFCSYCGKSFKDPRRMQLHINSNHTLEKKYPCELCNKVYLRPTSLKDHKLAKHTDDKRYVCSECGASFTSWAQRWHHFKKEHTTVKPYACPYCEWAFKFK</sequence>
<proteinExistence type="inferred from homology"/>
<evidence type="ECO:0000256" key="8">
    <source>
        <dbReference type="ARBA" id="ARBA00037948"/>
    </source>
</evidence>
<evidence type="ECO:0000313" key="12">
    <source>
        <dbReference type="EnsemblMetazoa" id="ADIR001823-PA"/>
    </source>
</evidence>
<keyword evidence="4 9" id="KW-0863">Zinc-finger</keyword>
<evidence type="ECO:0000256" key="1">
    <source>
        <dbReference type="ARBA" id="ARBA00004123"/>
    </source>
</evidence>
<comment type="subcellular location">
    <subcellularLocation>
        <location evidence="1">Nucleus</location>
    </subcellularLocation>
</comment>
<reference evidence="12" key="2">
    <citation type="submission" date="2020-05" db="UniProtKB">
        <authorList>
            <consortium name="EnsemblMetazoa"/>
        </authorList>
    </citation>
    <scope>IDENTIFICATION</scope>
    <source>
        <strain evidence="12">WRAIR2</strain>
    </source>
</reference>
<protein>
    <recommendedName>
        <fullName evidence="11">C2H2-type domain-containing protein</fullName>
    </recommendedName>
</protein>
<dbReference type="VEuPathDB" id="VectorBase:ADIR001823"/>
<dbReference type="GO" id="GO:0008270">
    <property type="term" value="F:zinc ion binding"/>
    <property type="evidence" value="ECO:0007669"/>
    <property type="project" value="UniProtKB-KW"/>
</dbReference>
<name>A0A182N2G5_9DIPT</name>
<dbReference type="STRING" id="7168.A0A182N2G5"/>
<evidence type="ECO:0000256" key="2">
    <source>
        <dbReference type="ARBA" id="ARBA00022723"/>
    </source>
</evidence>
<dbReference type="GO" id="GO:0005634">
    <property type="term" value="C:nucleus"/>
    <property type="evidence" value="ECO:0007669"/>
    <property type="project" value="UniProtKB-SubCell"/>
</dbReference>
<dbReference type="GO" id="GO:0000978">
    <property type="term" value="F:RNA polymerase II cis-regulatory region sequence-specific DNA binding"/>
    <property type="evidence" value="ECO:0007669"/>
    <property type="project" value="TreeGrafter"/>
</dbReference>
<organism evidence="12 13">
    <name type="scientific">Anopheles dirus</name>
    <dbReference type="NCBI Taxonomy" id="7168"/>
    <lineage>
        <taxon>Eukaryota</taxon>
        <taxon>Metazoa</taxon>
        <taxon>Ecdysozoa</taxon>
        <taxon>Arthropoda</taxon>
        <taxon>Hexapoda</taxon>
        <taxon>Insecta</taxon>
        <taxon>Pterygota</taxon>
        <taxon>Neoptera</taxon>
        <taxon>Endopterygota</taxon>
        <taxon>Diptera</taxon>
        <taxon>Nematocera</taxon>
        <taxon>Culicoidea</taxon>
        <taxon>Culicidae</taxon>
        <taxon>Anophelinae</taxon>
        <taxon>Anopheles</taxon>
    </lineage>
</organism>
<keyword evidence="2" id="KW-0479">Metal-binding</keyword>
<keyword evidence="7" id="KW-0539">Nucleus</keyword>
<dbReference type="SUPFAM" id="SSF57667">
    <property type="entry name" value="beta-beta-alpha zinc fingers"/>
    <property type="match status" value="2"/>
</dbReference>
<feature type="domain" description="C2H2-type" evidence="11">
    <location>
        <begin position="258"/>
        <end position="286"/>
    </location>
</feature>
<evidence type="ECO:0000256" key="3">
    <source>
        <dbReference type="ARBA" id="ARBA00022737"/>
    </source>
</evidence>
<dbReference type="SMART" id="SM00355">
    <property type="entry name" value="ZnF_C2H2"/>
    <property type="match status" value="4"/>
</dbReference>
<keyword evidence="13" id="KW-1185">Reference proteome</keyword>
<evidence type="ECO:0000256" key="7">
    <source>
        <dbReference type="ARBA" id="ARBA00023242"/>
    </source>
</evidence>
<dbReference type="PANTHER" id="PTHR24388">
    <property type="entry name" value="ZINC FINGER PROTEIN"/>
    <property type="match status" value="1"/>
</dbReference>
<dbReference type="InterPro" id="IPR012934">
    <property type="entry name" value="Znf_AD"/>
</dbReference>
<feature type="region of interest" description="Disordered" evidence="10">
    <location>
        <begin position="141"/>
        <end position="167"/>
    </location>
</feature>
<keyword evidence="6" id="KW-0238">DNA-binding</keyword>
<keyword evidence="5" id="KW-0862">Zinc</keyword>
<dbReference type="InterPro" id="IPR050527">
    <property type="entry name" value="Snail/Krueppel_Znf"/>
</dbReference>
<evidence type="ECO:0000256" key="5">
    <source>
        <dbReference type="ARBA" id="ARBA00022833"/>
    </source>
</evidence>
<dbReference type="InterPro" id="IPR013087">
    <property type="entry name" value="Znf_C2H2_type"/>
</dbReference>
<dbReference type="PROSITE" id="PS50157">
    <property type="entry name" value="ZINC_FINGER_C2H2_2"/>
    <property type="match status" value="3"/>
</dbReference>
<dbReference type="SMART" id="SM00868">
    <property type="entry name" value="zf-AD"/>
    <property type="match status" value="1"/>
</dbReference>
<keyword evidence="3" id="KW-0677">Repeat</keyword>
<dbReference type="PROSITE" id="PS00028">
    <property type="entry name" value="ZINC_FINGER_C2H2_1"/>
    <property type="match status" value="3"/>
</dbReference>
<dbReference type="GO" id="GO:0000981">
    <property type="term" value="F:DNA-binding transcription factor activity, RNA polymerase II-specific"/>
    <property type="evidence" value="ECO:0007669"/>
    <property type="project" value="TreeGrafter"/>
</dbReference>
<dbReference type="Pfam" id="PF00096">
    <property type="entry name" value="zf-C2H2"/>
    <property type="match status" value="2"/>
</dbReference>
<evidence type="ECO:0000259" key="11">
    <source>
        <dbReference type="PROSITE" id="PS50157"/>
    </source>
</evidence>
<evidence type="ECO:0000256" key="6">
    <source>
        <dbReference type="ARBA" id="ARBA00023125"/>
    </source>
</evidence>
<dbReference type="Gene3D" id="3.30.160.60">
    <property type="entry name" value="Classic Zinc Finger"/>
    <property type="match status" value="3"/>
</dbReference>
<dbReference type="SUPFAM" id="SSF57716">
    <property type="entry name" value="Glucocorticoid receptor-like (DNA-binding domain)"/>
    <property type="match status" value="1"/>
</dbReference>
<feature type="domain" description="C2H2-type" evidence="11">
    <location>
        <begin position="229"/>
        <end position="257"/>
    </location>
</feature>
<comment type="similarity">
    <text evidence="8">Belongs to the snail C2H2-type zinc-finger protein family.</text>
</comment>
<evidence type="ECO:0000256" key="10">
    <source>
        <dbReference type="SAM" id="MobiDB-lite"/>
    </source>
</evidence>
<dbReference type="EnsemblMetazoa" id="ADIR001823-RA">
    <property type="protein sequence ID" value="ADIR001823-PA"/>
    <property type="gene ID" value="ADIR001823"/>
</dbReference>
<dbReference type="AlphaFoldDB" id="A0A182N2G5"/>
<evidence type="ECO:0000256" key="9">
    <source>
        <dbReference type="PROSITE-ProRule" id="PRU00042"/>
    </source>
</evidence>